<dbReference type="RefSeq" id="WP_125671965.1">
    <property type="nucleotide sequence ID" value="NZ_RCOS01000122.1"/>
</dbReference>
<comment type="caution">
    <text evidence="7">The sequence shown here is derived from an EMBL/GenBank/DDBJ whole genome shotgun (WGS) entry which is preliminary data.</text>
</comment>
<keyword evidence="8" id="KW-1185">Reference proteome</keyword>
<evidence type="ECO:0000256" key="3">
    <source>
        <dbReference type="ARBA" id="ARBA00022679"/>
    </source>
</evidence>
<dbReference type="CDD" id="cd11715">
    <property type="entry name" value="THUMP_AdoMetMT"/>
    <property type="match status" value="1"/>
</dbReference>
<dbReference type="PANTHER" id="PTHR14911">
    <property type="entry name" value="THUMP DOMAIN-CONTAINING"/>
    <property type="match status" value="1"/>
</dbReference>
<dbReference type="InterPro" id="IPR054170">
    <property type="entry name" value="RlmL_1st"/>
</dbReference>
<dbReference type="EMBL" id="RCOS01000122">
    <property type="protein sequence ID" value="RSN73323.1"/>
    <property type="molecule type" value="Genomic_DNA"/>
</dbReference>
<evidence type="ECO:0000256" key="4">
    <source>
        <dbReference type="ARBA" id="ARBA00022694"/>
    </source>
</evidence>
<evidence type="ECO:0000313" key="7">
    <source>
        <dbReference type="EMBL" id="RSN73323.1"/>
    </source>
</evidence>
<dbReference type="GO" id="GO:0030488">
    <property type="term" value="P:tRNA methylation"/>
    <property type="evidence" value="ECO:0007669"/>
    <property type="project" value="TreeGrafter"/>
</dbReference>
<dbReference type="PANTHER" id="PTHR14911:SF13">
    <property type="entry name" value="TRNA (GUANINE(6)-N2)-METHYLTRANSFERASE THUMP3"/>
    <property type="match status" value="1"/>
</dbReference>
<sequence length="366" mass="42155">MAAFYATCAPGLEFVAAEEIEKKGIGRVVEKRERRGRIFFESDFDMIPSMHCSLRTVERIVYLLARRKAKKLDDIYRIVRELDFSMIKPDWSFAIRPTRTGEHDFTSIDIARVSGQAVIDSYMAERGVRPKVNLEEPDVIIRCDLIDDDLTVGIDMTGDDGLHKRRYRIYQHPAPLNPAIAASLVYLSGWSSDFSLLDPFCGSGTILFEAGMIAKNTPICKYRKDFAFRKFFDYLPEISEREVPLRLYGVEKFRKHIEGAKKIADYVGIHPMFIQGAAERMNEYISEVDYMVTNPPYGMRVGKKGIIERIYSGFLRSASLVLRKRMVVITSEMRIFEKYAAEHFSTVKRYDVRYGDLMTGVYMVEL</sequence>
<dbReference type="AlphaFoldDB" id="A0A429GHF6"/>
<dbReference type="GO" id="GO:0016423">
    <property type="term" value="F:tRNA (guanine) methyltransferase activity"/>
    <property type="evidence" value="ECO:0007669"/>
    <property type="project" value="TreeGrafter"/>
</dbReference>
<evidence type="ECO:0000256" key="1">
    <source>
        <dbReference type="ARBA" id="ARBA00004496"/>
    </source>
</evidence>
<feature type="domain" description="THUMP" evidence="6">
    <location>
        <begin position="45"/>
        <end position="156"/>
    </location>
</feature>
<keyword evidence="4" id="KW-0819">tRNA processing</keyword>
<evidence type="ECO:0000256" key="5">
    <source>
        <dbReference type="PROSITE-ProRule" id="PRU00529"/>
    </source>
</evidence>
<evidence type="ECO:0000313" key="8">
    <source>
        <dbReference type="Proteomes" id="UP000277582"/>
    </source>
</evidence>
<dbReference type="OrthoDB" id="7080at2157"/>
<dbReference type="InterPro" id="IPR002052">
    <property type="entry name" value="DNA_methylase_N6_adenine_CS"/>
</dbReference>
<dbReference type="InterPro" id="IPR004114">
    <property type="entry name" value="THUMP_dom"/>
</dbReference>
<evidence type="ECO:0000259" key="6">
    <source>
        <dbReference type="PROSITE" id="PS51165"/>
    </source>
</evidence>
<dbReference type="GO" id="GO:0003723">
    <property type="term" value="F:RNA binding"/>
    <property type="evidence" value="ECO:0007669"/>
    <property type="project" value="UniProtKB-UniRule"/>
</dbReference>
<proteinExistence type="predicted"/>
<dbReference type="Gene3D" id="3.40.50.150">
    <property type="entry name" value="Vaccinia Virus protein VP39"/>
    <property type="match status" value="1"/>
</dbReference>
<keyword evidence="2 7" id="KW-0489">Methyltransferase</keyword>
<dbReference type="SUPFAM" id="SSF143437">
    <property type="entry name" value="THUMP domain-like"/>
    <property type="match status" value="1"/>
</dbReference>
<comment type="subcellular location">
    <subcellularLocation>
        <location evidence="1">Cytoplasm</location>
    </subcellularLocation>
</comment>
<dbReference type="SUPFAM" id="SSF53335">
    <property type="entry name" value="S-adenosyl-L-methionine-dependent methyltransferases"/>
    <property type="match status" value="1"/>
</dbReference>
<reference evidence="7 8" key="1">
    <citation type="submission" date="2018-10" db="EMBL/GenBank/DDBJ databases">
        <title>Co-occurring genomic capacity for anaerobic methane metabolism and dissimilatory sulfite reduction discovered in the Korarchaeota.</title>
        <authorList>
            <person name="Mckay L.J."/>
            <person name="Dlakic M."/>
            <person name="Fields M.W."/>
            <person name="Delmont T.O."/>
            <person name="Eren A.M."/>
            <person name="Jay Z.J."/>
            <person name="Klingelsmith K.B."/>
            <person name="Rusch D.B."/>
            <person name="Inskeep W.P."/>
        </authorList>
    </citation>
    <scope>NUCLEOTIDE SEQUENCE [LARGE SCALE GENOMIC DNA]</scope>
    <source>
        <strain evidence="7 8">MDKW</strain>
    </source>
</reference>
<dbReference type="GO" id="GO:0005737">
    <property type="term" value="C:cytoplasm"/>
    <property type="evidence" value="ECO:0007669"/>
    <property type="project" value="UniProtKB-SubCell"/>
</dbReference>
<gene>
    <name evidence="7" type="ORF">D6D85_10740</name>
</gene>
<dbReference type="PROSITE" id="PS51165">
    <property type="entry name" value="THUMP"/>
    <property type="match status" value="1"/>
</dbReference>
<dbReference type="NCBIfam" id="NF040721">
    <property type="entry name" value="Trm14_Arch"/>
    <property type="match status" value="1"/>
</dbReference>
<dbReference type="Proteomes" id="UP000277582">
    <property type="component" value="Unassembled WGS sequence"/>
</dbReference>
<organism evidence="7 8">
    <name type="scientific">Candidatus Methanodesulfokora washburnensis</name>
    <dbReference type="NCBI Taxonomy" id="2478471"/>
    <lineage>
        <taxon>Archaea</taxon>
        <taxon>Thermoproteota</taxon>
        <taxon>Candidatus Korarchaeia</taxon>
        <taxon>Candidatus Korarchaeia incertae sedis</taxon>
        <taxon>Candidatus Methanodesulfokora</taxon>
    </lineage>
</organism>
<dbReference type="Gene3D" id="3.30.2130.30">
    <property type="match status" value="1"/>
</dbReference>
<keyword evidence="5" id="KW-0694">RNA-binding</keyword>
<dbReference type="PRINTS" id="PR00507">
    <property type="entry name" value="N12N6MTFRASE"/>
</dbReference>
<dbReference type="Pfam" id="PF22020">
    <property type="entry name" value="RlmL_1st"/>
    <property type="match status" value="1"/>
</dbReference>
<dbReference type="Pfam" id="PF02926">
    <property type="entry name" value="THUMP"/>
    <property type="match status" value="1"/>
</dbReference>
<dbReference type="Pfam" id="PF01170">
    <property type="entry name" value="UPF0020"/>
    <property type="match status" value="1"/>
</dbReference>
<keyword evidence="3 7" id="KW-0808">Transferase</keyword>
<dbReference type="SMART" id="SM00981">
    <property type="entry name" value="THUMP"/>
    <property type="match status" value="1"/>
</dbReference>
<protein>
    <submittedName>
        <fullName evidence="7">Class I SAM-dependent RNA methyltransferase</fullName>
    </submittedName>
</protein>
<name>A0A429GHF6_9CREN</name>
<evidence type="ECO:0000256" key="2">
    <source>
        <dbReference type="ARBA" id="ARBA00022603"/>
    </source>
</evidence>
<dbReference type="InterPro" id="IPR000241">
    <property type="entry name" value="RlmKL-like_Mtase"/>
</dbReference>
<accession>A0A429GHF6</accession>
<dbReference type="PROSITE" id="PS00092">
    <property type="entry name" value="N6_MTASE"/>
    <property type="match status" value="1"/>
</dbReference>
<dbReference type="InterPro" id="IPR029063">
    <property type="entry name" value="SAM-dependent_MTases_sf"/>
</dbReference>
<dbReference type="InterPro" id="IPR053485">
    <property type="entry name" value="tRNA_guanine-N2-MTase"/>
</dbReference>